<evidence type="ECO:0000256" key="2">
    <source>
        <dbReference type="ARBA" id="ARBA00022741"/>
    </source>
</evidence>
<name>A0A9W9E0G5_9AGAR</name>
<dbReference type="GO" id="GO:0004674">
    <property type="term" value="F:protein serine/threonine kinase activity"/>
    <property type="evidence" value="ECO:0007669"/>
    <property type="project" value="TreeGrafter"/>
</dbReference>
<gene>
    <name evidence="6" type="ORF">C8J55DRAFT_160594</name>
</gene>
<dbReference type="InterPro" id="IPR051681">
    <property type="entry name" value="Ser/Thr_Kinases-Pseudokinases"/>
</dbReference>
<accession>A0A9W9E0G5</accession>
<dbReference type="InterPro" id="IPR011009">
    <property type="entry name" value="Kinase-like_dom_sf"/>
</dbReference>
<keyword evidence="4" id="KW-0067">ATP-binding</keyword>
<feature type="domain" description="Protein kinase" evidence="5">
    <location>
        <begin position="99"/>
        <end position="389"/>
    </location>
</feature>
<dbReference type="InterPro" id="IPR008266">
    <property type="entry name" value="Tyr_kinase_AS"/>
</dbReference>
<dbReference type="PANTHER" id="PTHR44329:SF288">
    <property type="entry name" value="MITOGEN-ACTIVATED PROTEIN KINASE KINASE KINASE 20"/>
    <property type="match status" value="1"/>
</dbReference>
<keyword evidence="1" id="KW-0808">Transferase</keyword>
<reference evidence="6" key="1">
    <citation type="submission" date="2022-08" db="EMBL/GenBank/DDBJ databases">
        <authorList>
            <consortium name="DOE Joint Genome Institute"/>
            <person name="Min B."/>
            <person name="Riley R."/>
            <person name="Sierra-Patev S."/>
            <person name="Naranjo-Ortiz M."/>
            <person name="Looney B."/>
            <person name="Konkel Z."/>
            <person name="Slot J.C."/>
            <person name="Sakamoto Y."/>
            <person name="Steenwyk J.L."/>
            <person name="Rokas A."/>
            <person name="Carro J."/>
            <person name="Camarero S."/>
            <person name="Ferreira P."/>
            <person name="Molpeceres G."/>
            <person name="Ruiz-Duenas F.J."/>
            <person name="Serrano A."/>
            <person name="Henrissat B."/>
            <person name="Drula E."/>
            <person name="Hughes K.W."/>
            <person name="Mata J.L."/>
            <person name="Ishikawa N.K."/>
            <person name="Vargas-Isla R."/>
            <person name="Ushijima S."/>
            <person name="Smith C.A."/>
            <person name="Ahrendt S."/>
            <person name="Andreopoulos W."/>
            <person name="He G."/>
            <person name="Labutti K."/>
            <person name="Lipzen A."/>
            <person name="Ng V."/>
            <person name="Sandor L."/>
            <person name="Barry K."/>
            <person name="Martinez A.T."/>
            <person name="Xiao Y."/>
            <person name="Gibbons J.G."/>
            <person name="Terashima K."/>
            <person name="Hibbett D.S."/>
            <person name="Grigoriev I.V."/>
        </authorList>
    </citation>
    <scope>NUCLEOTIDE SEQUENCE</scope>
    <source>
        <strain evidence="6">Sp2 HRB7682 ss15</strain>
    </source>
</reference>
<evidence type="ECO:0000313" key="7">
    <source>
        <dbReference type="Proteomes" id="UP001150238"/>
    </source>
</evidence>
<keyword evidence="3 6" id="KW-0418">Kinase</keyword>
<dbReference type="AlphaFoldDB" id="A0A9W9E0G5"/>
<evidence type="ECO:0000256" key="3">
    <source>
        <dbReference type="ARBA" id="ARBA00022777"/>
    </source>
</evidence>
<dbReference type="Gene3D" id="1.10.510.10">
    <property type="entry name" value="Transferase(Phosphotransferase) domain 1"/>
    <property type="match status" value="1"/>
</dbReference>
<proteinExistence type="predicted"/>
<keyword evidence="2" id="KW-0547">Nucleotide-binding</keyword>
<dbReference type="InterPro" id="IPR001245">
    <property type="entry name" value="Ser-Thr/Tyr_kinase_cat_dom"/>
</dbReference>
<evidence type="ECO:0000259" key="5">
    <source>
        <dbReference type="PROSITE" id="PS50011"/>
    </source>
</evidence>
<dbReference type="Proteomes" id="UP001150238">
    <property type="component" value="Unassembled WGS sequence"/>
</dbReference>
<protein>
    <submittedName>
        <fullName evidence="6">Kinase-like domain-containing protein</fullName>
    </submittedName>
</protein>
<dbReference type="GO" id="GO:0005524">
    <property type="term" value="F:ATP binding"/>
    <property type="evidence" value="ECO:0007669"/>
    <property type="project" value="UniProtKB-KW"/>
</dbReference>
<comment type="caution">
    <text evidence="6">The sequence shown here is derived from an EMBL/GenBank/DDBJ whole genome shotgun (WGS) entry which is preliminary data.</text>
</comment>
<dbReference type="SUPFAM" id="SSF56112">
    <property type="entry name" value="Protein kinase-like (PK-like)"/>
    <property type="match status" value="1"/>
</dbReference>
<evidence type="ECO:0000313" key="6">
    <source>
        <dbReference type="EMBL" id="KAJ4493474.1"/>
    </source>
</evidence>
<dbReference type="EMBL" id="JANVFS010000003">
    <property type="protein sequence ID" value="KAJ4493474.1"/>
    <property type="molecule type" value="Genomic_DNA"/>
</dbReference>
<evidence type="ECO:0000256" key="4">
    <source>
        <dbReference type="ARBA" id="ARBA00022840"/>
    </source>
</evidence>
<sequence>MTADHLRYALFRHGEIDSDWEKKFLEPYDVVLIQQVMDLFQLEMETTSNDLIEWASSVGIDASPSLLEIYRKKCLQFSRHLSKKYQILPSSMILREIEREGQNPVGGGGFAVSASIRKIYYIKVTSLKDIWRGAVNNQSVCLKVLRLVIEPDEEVRQRIRRQFCNEALLWRQLKHPNILPLLGVNEEIFSPSFCLVSPWMANKDIITYLKANPTHSRHNVLTEIAAGLAYLHSRTPPIIHGDIRGANILVTEDFHCCLADFGLALVTADSRSWSTATTSTGMKGAIRWMAPELIIQGPVEEHPHHTSRDIYAFGCTVVEMLTLKVPFHDQRTDAAVIYSLMQGERPARPQDVWCPDTIWDLTTRCWTKNPALRPYADDIHGALLNRKWLWLHSLAV</sequence>
<dbReference type="PROSITE" id="PS00109">
    <property type="entry name" value="PROTEIN_KINASE_TYR"/>
    <property type="match status" value="1"/>
</dbReference>
<dbReference type="Pfam" id="PF07714">
    <property type="entry name" value="PK_Tyr_Ser-Thr"/>
    <property type="match status" value="1"/>
</dbReference>
<reference evidence="6" key="2">
    <citation type="journal article" date="2023" name="Proc. Natl. Acad. Sci. U.S.A.">
        <title>A global phylogenomic analysis of the shiitake genus Lentinula.</title>
        <authorList>
            <person name="Sierra-Patev S."/>
            <person name="Min B."/>
            <person name="Naranjo-Ortiz M."/>
            <person name="Looney B."/>
            <person name="Konkel Z."/>
            <person name="Slot J.C."/>
            <person name="Sakamoto Y."/>
            <person name="Steenwyk J.L."/>
            <person name="Rokas A."/>
            <person name="Carro J."/>
            <person name="Camarero S."/>
            <person name="Ferreira P."/>
            <person name="Molpeceres G."/>
            <person name="Ruiz-Duenas F.J."/>
            <person name="Serrano A."/>
            <person name="Henrissat B."/>
            <person name="Drula E."/>
            <person name="Hughes K.W."/>
            <person name="Mata J.L."/>
            <person name="Ishikawa N.K."/>
            <person name="Vargas-Isla R."/>
            <person name="Ushijima S."/>
            <person name="Smith C.A."/>
            <person name="Donoghue J."/>
            <person name="Ahrendt S."/>
            <person name="Andreopoulos W."/>
            <person name="He G."/>
            <person name="LaButti K."/>
            <person name="Lipzen A."/>
            <person name="Ng V."/>
            <person name="Riley R."/>
            <person name="Sandor L."/>
            <person name="Barry K."/>
            <person name="Martinez A.T."/>
            <person name="Xiao Y."/>
            <person name="Gibbons J.G."/>
            <person name="Terashima K."/>
            <person name="Grigoriev I.V."/>
            <person name="Hibbett D."/>
        </authorList>
    </citation>
    <scope>NUCLEOTIDE SEQUENCE</scope>
    <source>
        <strain evidence="6">Sp2 HRB7682 ss15</strain>
    </source>
</reference>
<dbReference type="PROSITE" id="PS50011">
    <property type="entry name" value="PROTEIN_KINASE_DOM"/>
    <property type="match status" value="1"/>
</dbReference>
<organism evidence="6 7">
    <name type="scientific">Lentinula lateritia</name>
    <dbReference type="NCBI Taxonomy" id="40482"/>
    <lineage>
        <taxon>Eukaryota</taxon>
        <taxon>Fungi</taxon>
        <taxon>Dikarya</taxon>
        <taxon>Basidiomycota</taxon>
        <taxon>Agaricomycotina</taxon>
        <taxon>Agaricomycetes</taxon>
        <taxon>Agaricomycetidae</taxon>
        <taxon>Agaricales</taxon>
        <taxon>Marasmiineae</taxon>
        <taxon>Omphalotaceae</taxon>
        <taxon>Lentinula</taxon>
    </lineage>
</organism>
<evidence type="ECO:0000256" key="1">
    <source>
        <dbReference type="ARBA" id="ARBA00022679"/>
    </source>
</evidence>
<dbReference type="PANTHER" id="PTHR44329">
    <property type="entry name" value="SERINE/THREONINE-PROTEIN KINASE TNNI3K-RELATED"/>
    <property type="match status" value="1"/>
</dbReference>
<dbReference type="InterPro" id="IPR000719">
    <property type="entry name" value="Prot_kinase_dom"/>
</dbReference>